<proteinExistence type="predicted"/>
<evidence type="ECO:0000313" key="2">
    <source>
        <dbReference type="EnsemblPlants" id="EMT08856"/>
    </source>
</evidence>
<reference evidence="2" key="1">
    <citation type="submission" date="2015-06" db="UniProtKB">
        <authorList>
            <consortium name="EnsemblPlants"/>
        </authorList>
    </citation>
    <scope>IDENTIFICATION</scope>
</reference>
<evidence type="ECO:0000256" key="1">
    <source>
        <dbReference type="SAM" id="MobiDB-lite"/>
    </source>
</evidence>
<dbReference type="EnsemblPlants" id="EMT08856">
    <property type="protein sequence ID" value="EMT08856"/>
    <property type="gene ID" value="F775_06208"/>
</dbReference>
<protein>
    <submittedName>
        <fullName evidence="2">Uncharacterized protein</fullName>
    </submittedName>
</protein>
<sequence length="176" mass="19438">MARRWELLKRPFMAAAVEVPKKEDAGGADEAAVCKRALLLVLGFWLEEELGPAGASGASAPTREELLWSWTKATARTKDDGVAARTELRENRGWSGSFCSGEDPAGFEPERGMGRGEGGGRLGGSGRGDPQGDLVEWRRRGTNLLEFRVWSDLVWGWTIYMKKRGVWIIRSKSDGR</sequence>
<organism evidence="2">
    <name type="scientific">Aegilops tauschii</name>
    <name type="common">Tausch's goatgrass</name>
    <name type="synonym">Aegilops squarrosa</name>
    <dbReference type="NCBI Taxonomy" id="37682"/>
    <lineage>
        <taxon>Eukaryota</taxon>
        <taxon>Viridiplantae</taxon>
        <taxon>Streptophyta</taxon>
        <taxon>Embryophyta</taxon>
        <taxon>Tracheophyta</taxon>
        <taxon>Spermatophyta</taxon>
        <taxon>Magnoliopsida</taxon>
        <taxon>Liliopsida</taxon>
        <taxon>Poales</taxon>
        <taxon>Poaceae</taxon>
        <taxon>BOP clade</taxon>
        <taxon>Pooideae</taxon>
        <taxon>Triticodae</taxon>
        <taxon>Triticeae</taxon>
        <taxon>Triticinae</taxon>
        <taxon>Aegilops</taxon>
    </lineage>
</organism>
<feature type="compositionally biased region" description="Gly residues" evidence="1">
    <location>
        <begin position="115"/>
        <end position="129"/>
    </location>
</feature>
<accession>M8B4F8</accession>
<name>M8B4F8_AEGTA</name>
<feature type="region of interest" description="Disordered" evidence="1">
    <location>
        <begin position="99"/>
        <end position="133"/>
    </location>
</feature>
<dbReference type="AlphaFoldDB" id="M8B4F8"/>